<sequence length="494" mass="50712">MSLSTSGPDSSNQKNILAQVLASTPQAVPNPDKLAGNETKQIQHTRQGKNAEMQSDSSIAGTQGKEKTGAVAEAQSSENLMAGQGIAAGQETVSAEAAAGANQAAGASAFQAVNLQSTIEEANKTLETTLSSLSSVNSSQLQEIQALVASAVNGTSKSAIQALETPDLPKPSITPRQEVMEISMALAKAIAALGEATASALSDYQSTQAQASTMNRLSLESQGLKIDAEREEYQKMQEIQNKAGSNKTLETVNTVMIAVSVTITVVSVVAALFTCGLGLIGTAAAGATAAAAAATAGATAGAAAATSVATTVATQVTVQAVMQAIKTAIVQAVKQAIMEAVKAAVKQGIKQIIKQAVKAAVKTLMKNMSKIFQTGQKALSKSFPRLSKVINALGNKWVAAGMGLVVAVPALVKGIGDLKLSELQTELADIQKKTGMLTAQSEMMKMFTMFWQQASKIAAKQTDSANEMQQQATKLGAQIAKAFQAISSGLAAAV</sequence>
<organism evidence="2 3">
    <name type="scientific">Chlamydia psittaci 99DC5</name>
    <dbReference type="NCBI Taxonomy" id="1112251"/>
    <lineage>
        <taxon>Bacteria</taxon>
        <taxon>Pseudomonadati</taxon>
        <taxon>Chlamydiota</taxon>
        <taxon>Chlamydiia</taxon>
        <taxon>Chlamydiales</taxon>
        <taxon>Chlamydiaceae</taxon>
        <taxon>Chlamydia/Chlamydophila group</taxon>
        <taxon>Chlamydia</taxon>
    </lineage>
</organism>
<dbReference type="GeneID" id="12242605"/>
<dbReference type="EMBL" id="ATLC01000045">
    <property type="protein sequence ID" value="EPJ28349.1"/>
    <property type="molecule type" value="Genomic_DNA"/>
</dbReference>
<evidence type="ECO:0000313" key="3">
    <source>
        <dbReference type="Proteomes" id="UP000014627"/>
    </source>
</evidence>
<comment type="caution">
    <text evidence="2">The sequence shown here is derived from an EMBL/GenBank/DDBJ whole genome shotgun (WGS) entry which is preliminary data.</text>
</comment>
<dbReference type="Proteomes" id="UP000014627">
    <property type="component" value="Unassembled WGS sequence"/>
</dbReference>
<protein>
    <submittedName>
        <fullName evidence="2">Secretion system effector C (SseC) like family protein</fullName>
    </submittedName>
</protein>
<reference evidence="2 3" key="1">
    <citation type="submission" date="2013-04" db="EMBL/GenBank/DDBJ databases">
        <title>Genome sequence of Chlamydia psittaci 99DC5.</title>
        <authorList>
            <person name="Huot-Creasy H."/>
            <person name="McCracken C.L."/>
            <person name="Humphries M."/>
            <person name="Sachse K."/>
            <person name="Laroucau K."/>
            <person name="Bavoil P."/>
            <person name="Myers G.S."/>
        </authorList>
    </citation>
    <scope>NUCLEOTIDE SEQUENCE [LARGE SCALE GENOMIC DNA]</scope>
    <source>
        <strain evidence="2 3">99DC5</strain>
    </source>
</reference>
<evidence type="ECO:0000313" key="2">
    <source>
        <dbReference type="EMBL" id="EPJ28349.1"/>
    </source>
</evidence>
<keyword evidence="3" id="KW-1185">Reference proteome</keyword>
<accession>A0ABP2X3Y3</accession>
<name>A0ABP2X3Y3_CHLPS</name>
<gene>
    <name evidence="2" type="ORF">CP99DC5_0352</name>
</gene>
<dbReference type="RefSeq" id="WP_006343613.1">
    <property type="nucleotide sequence ID" value="NZ_KE356190.1"/>
</dbReference>
<proteinExistence type="predicted"/>
<evidence type="ECO:0000256" key="1">
    <source>
        <dbReference type="SAM" id="MobiDB-lite"/>
    </source>
</evidence>
<feature type="region of interest" description="Disordered" evidence="1">
    <location>
        <begin position="24"/>
        <end position="73"/>
    </location>
</feature>
<feature type="compositionally biased region" description="Polar residues" evidence="1">
    <location>
        <begin position="52"/>
        <end position="61"/>
    </location>
</feature>